<comment type="caution">
    <text evidence="1">The sequence shown here is derived from an EMBL/GenBank/DDBJ whole genome shotgun (WGS) entry which is preliminary data.</text>
</comment>
<gene>
    <name evidence="1" type="ORF">CEXT_527591</name>
</gene>
<organism evidence="1 2">
    <name type="scientific">Caerostris extrusa</name>
    <name type="common">Bark spider</name>
    <name type="synonym">Caerostris bankana</name>
    <dbReference type="NCBI Taxonomy" id="172846"/>
    <lineage>
        <taxon>Eukaryota</taxon>
        <taxon>Metazoa</taxon>
        <taxon>Ecdysozoa</taxon>
        <taxon>Arthropoda</taxon>
        <taxon>Chelicerata</taxon>
        <taxon>Arachnida</taxon>
        <taxon>Araneae</taxon>
        <taxon>Araneomorphae</taxon>
        <taxon>Entelegynae</taxon>
        <taxon>Araneoidea</taxon>
        <taxon>Araneidae</taxon>
        <taxon>Caerostris</taxon>
    </lineage>
</organism>
<keyword evidence="2" id="KW-1185">Reference proteome</keyword>
<name>A0AAV4NAH3_CAEEX</name>
<dbReference type="Proteomes" id="UP001054945">
    <property type="component" value="Unassembled WGS sequence"/>
</dbReference>
<evidence type="ECO:0000313" key="1">
    <source>
        <dbReference type="EMBL" id="GIX81315.1"/>
    </source>
</evidence>
<evidence type="ECO:0000313" key="2">
    <source>
        <dbReference type="Proteomes" id="UP001054945"/>
    </source>
</evidence>
<dbReference type="AlphaFoldDB" id="A0AAV4NAH3"/>
<dbReference type="EMBL" id="BPLR01020667">
    <property type="protein sequence ID" value="GIX81315.1"/>
    <property type="molecule type" value="Genomic_DNA"/>
</dbReference>
<accession>A0AAV4NAH3</accession>
<protein>
    <submittedName>
        <fullName evidence="1">Uncharacterized protein</fullName>
    </submittedName>
</protein>
<reference evidence="1 2" key="1">
    <citation type="submission" date="2021-06" db="EMBL/GenBank/DDBJ databases">
        <title>Caerostris extrusa draft genome.</title>
        <authorList>
            <person name="Kono N."/>
            <person name="Arakawa K."/>
        </authorList>
    </citation>
    <scope>NUCLEOTIDE SEQUENCE [LARGE SCALE GENOMIC DNA]</scope>
</reference>
<proteinExistence type="predicted"/>
<sequence length="86" mass="9446">MRIEDEDGFILPAKHLVARGTPAVTVPVQISSNTNHFISTNPTPTVADEEIPTEQLTRRPRIPPFSVKTVANWPSMCIMLKAVAPP</sequence>